<evidence type="ECO:0000313" key="3">
    <source>
        <dbReference type="EMBL" id="KAL3696905.1"/>
    </source>
</evidence>
<sequence>MSGDGGRSFKRGKSPDIDDSDDVTMLNITRLVEAIERADAHQPSKRQKAEEVEKFDAGTSCSALQSYQPPLRAIVPTRSYQFTFEELSDLSRDELIQYVDTRQLKTSKLVTISEALFTQGAVGSTAKKYRIDLSAKGLKGLVDFPVMGECTRIVPPAEIEKEFLRQTGRKYLKDAWREIAVLRTIGKLSVTFCFSTVVILAIAHVDPALPHFRPDWHSWVAAEIRYRLSHSVPDKTSAGKFKEGWGAIIEMIRVDWLASQAPNSLEPLYLEGKNAFTHTRAEWDDKKCELVRQRDALKEELVKAQELAAEAAERESTIRLEKQALEEEYSKEKAKWKSKNQRLVEEVNQLHEDKKQISIKEERVQGELAQIRTLVEASAKNTGEATELKRTLEAKEAELLRLHEAEVRIRQRLKVAKRKGKELEGELQKIHAGVLVKPESKTLELMKSGKKWELSAYPTIFHTGDLTDWKAPVVPVPCTFCKGLVAPGTDLRIPFCCHSYHVSCVCCVFGLNCLV</sequence>
<evidence type="ECO:0008006" key="5">
    <source>
        <dbReference type="Google" id="ProtNLM"/>
    </source>
</evidence>
<feature type="coiled-coil region" evidence="1">
    <location>
        <begin position="294"/>
        <end position="360"/>
    </location>
</feature>
<accession>A0ABD3I3G6</accession>
<protein>
    <recommendedName>
        <fullName evidence="5">RING-type domain-containing protein</fullName>
    </recommendedName>
</protein>
<dbReference type="EMBL" id="JBJQOH010000002">
    <property type="protein sequence ID" value="KAL3696905.1"/>
    <property type="molecule type" value="Genomic_DNA"/>
</dbReference>
<evidence type="ECO:0000256" key="2">
    <source>
        <dbReference type="SAM" id="MobiDB-lite"/>
    </source>
</evidence>
<gene>
    <name evidence="3" type="ORF">R1sor_010981</name>
</gene>
<keyword evidence="1" id="KW-0175">Coiled coil</keyword>
<keyword evidence="4" id="KW-1185">Reference proteome</keyword>
<evidence type="ECO:0000313" key="4">
    <source>
        <dbReference type="Proteomes" id="UP001633002"/>
    </source>
</evidence>
<name>A0ABD3I3G6_9MARC</name>
<organism evidence="3 4">
    <name type="scientific">Riccia sorocarpa</name>
    <dbReference type="NCBI Taxonomy" id="122646"/>
    <lineage>
        <taxon>Eukaryota</taxon>
        <taxon>Viridiplantae</taxon>
        <taxon>Streptophyta</taxon>
        <taxon>Embryophyta</taxon>
        <taxon>Marchantiophyta</taxon>
        <taxon>Marchantiopsida</taxon>
        <taxon>Marchantiidae</taxon>
        <taxon>Marchantiales</taxon>
        <taxon>Ricciaceae</taxon>
        <taxon>Riccia</taxon>
    </lineage>
</organism>
<feature type="region of interest" description="Disordered" evidence="2">
    <location>
        <begin position="1"/>
        <end position="21"/>
    </location>
</feature>
<evidence type="ECO:0000256" key="1">
    <source>
        <dbReference type="SAM" id="Coils"/>
    </source>
</evidence>
<dbReference type="Proteomes" id="UP001633002">
    <property type="component" value="Unassembled WGS sequence"/>
</dbReference>
<comment type="caution">
    <text evidence="3">The sequence shown here is derived from an EMBL/GenBank/DDBJ whole genome shotgun (WGS) entry which is preliminary data.</text>
</comment>
<proteinExistence type="predicted"/>
<reference evidence="3 4" key="1">
    <citation type="submission" date="2024-09" db="EMBL/GenBank/DDBJ databases">
        <title>Chromosome-scale assembly of Riccia sorocarpa.</title>
        <authorList>
            <person name="Paukszto L."/>
        </authorList>
    </citation>
    <scope>NUCLEOTIDE SEQUENCE [LARGE SCALE GENOMIC DNA]</scope>
    <source>
        <strain evidence="3">LP-2024</strain>
        <tissue evidence="3">Aerial parts of the thallus</tissue>
    </source>
</reference>
<dbReference type="AlphaFoldDB" id="A0ABD3I3G6"/>